<accession>A0A382X8U2</accession>
<dbReference type="InterPro" id="IPR037069">
    <property type="entry name" value="AcylCoA_DH/ox_N_sf"/>
</dbReference>
<organism evidence="2">
    <name type="scientific">marine metagenome</name>
    <dbReference type="NCBI Taxonomy" id="408172"/>
    <lineage>
        <taxon>unclassified sequences</taxon>
        <taxon>metagenomes</taxon>
        <taxon>ecological metagenomes</taxon>
    </lineage>
</organism>
<feature type="domain" description="Acyl-CoA dehydrogenase/oxidase N-terminal" evidence="1">
    <location>
        <begin position="31"/>
        <end position="101"/>
    </location>
</feature>
<dbReference type="AlphaFoldDB" id="A0A382X8U2"/>
<evidence type="ECO:0000259" key="1">
    <source>
        <dbReference type="Pfam" id="PF02771"/>
    </source>
</evidence>
<dbReference type="SUPFAM" id="SSF56645">
    <property type="entry name" value="Acyl-CoA dehydrogenase NM domain-like"/>
    <property type="match status" value="1"/>
</dbReference>
<dbReference type="InterPro" id="IPR009100">
    <property type="entry name" value="AcylCoA_DH/oxidase_NM_dom_sf"/>
</dbReference>
<gene>
    <name evidence="2" type="ORF">METZ01_LOCUS420148</name>
</gene>
<evidence type="ECO:0000313" key="2">
    <source>
        <dbReference type="EMBL" id="SVD67294.1"/>
    </source>
</evidence>
<dbReference type="InterPro" id="IPR046373">
    <property type="entry name" value="Acyl-CoA_Oxase/DH_mid-dom_sf"/>
</dbReference>
<protein>
    <recommendedName>
        <fullName evidence="1">Acyl-CoA dehydrogenase/oxidase N-terminal domain-containing protein</fullName>
    </recommendedName>
</protein>
<dbReference type="InterPro" id="IPR013786">
    <property type="entry name" value="AcylCoA_DH/ox_N"/>
</dbReference>
<dbReference type="GO" id="GO:0050660">
    <property type="term" value="F:flavin adenine dinucleotide binding"/>
    <property type="evidence" value="ECO:0007669"/>
    <property type="project" value="InterPro"/>
</dbReference>
<dbReference type="EMBL" id="UINC01165735">
    <property type="protein sequence ID" value="SVD67294.1"/>
    <property type="molecule type" value="Genomic_DNA"/>
</dbReference>
<proteinExistence type="predicted"/>
<dbReference type="Pfam" id="PF02771">
    <property type="entry name" value="Acyl-CoA_dh_N"/>
    <property type="match status" value="1"/>
</dbReference>
<sequence>MADNTDSRSNDLTSEELIRRAADLIPVLKSRAPHTEEIRRVPSETVQDFLSSGIHRIGVPPRFGGLDVDYGSMLEVATELARGCGASSWCYALWVAHSYLIGHWPLQAQEEVFGEGPDALCSSSLNVGKSTTQQVRGGYRLNGHWEFSSGCDSADWLMLGLHGISERAFSLVPRSDFEIIDNWFVSGLRGTGSKDIVVEDAFIPNHRVLDVHGVGDGSGTGWELHGQD</sequence>
<name>A0A382X8U2_9ZZZZ</name>
<dbReference type="GO" id="GO:0016627">
    <property type="term" value="F:oxidoreductase activity, acting on the CH-CH group of donors"/>
    <property type="evidence" value="ECO:0007669"/>
    <property type="project" value="InterPro"/>
</dbReference>
<dbReference type="Gene3D" id="1.10.540.10">
    <property type="entry name" value="Acyl-CoA dehydrogenase/oxidase, N-terminal domain"/>
    <property type="match status" value="1"/>
</dbReference>
<feature type="non-terminal residue" evidence="2">
    <location>
        <position position="228"/>
    </location>
</feature>
<dbReference type="Gene3D" id="2.40.110.10">
    <property type="entry name" value="Butyryl-CoA Dehydrogenase, subunit A, domain 2"/>
    <property type="match status" value="1"/>
</dbReference>
<reference evidence="2" key="1">
    <citation type="submission" date="2018-05" db="EMBL/GenBank/DDBJ databases">
        <authorList>
            <person name="Lanie J.A."/>
            <person name="Ng W.-L."/>
            <person name="Kazmierczak K.M."/>
            <person name="Andrzejewski T.M."/>
            <person name="Davidsen T.M."/>
            <person name="Wayne K.J."/>
            <person name="Tettelin H."/>
            <person name="Glass J.I."/>
            <person name="Rusch D."/>
            <person name="Podicherti R."/>
            <person name="Tsui H.-C.T."/>
            <person name="Winkler M.E."/>
        </authorList>
    </citation>
    <scope>NUCLEOTIDE SEQUENCE</scope>
</reference>